<keyword evidence="3" id="KW-0489">Methyltransferase</keyword>
<feature type="region of interest" description="Disordered" evidence="2">
    <location>
        <begin position="319"/>
        <end position="371"/>
    </location>
</feature>
<protein>
    <submittedName>
        <fullName evidence="3">S-adenosyl-L-methionine-dependent methyltransferase</fullName>
    </submittedName>
</protein>
<dbReference type="OrthoDB" id="10257972at2759"/>
<dbReference type="InterPro" id="IPR000682">
    <property type="entry name" value="PCMT"/>
</dbReference>
<evidence type="ECO:0000256" key="2">
    <source>
        <dbReference type="SAM" id="MobiDB-lite"/>
    </source>
</evidence>
<feature type="compositionally biased region" description="Acidic residues" evidence="2">
    <location>
        <begin position="411"/>
        <end position="423"/>
    </location>
</feature>
<feature type="region of interest" description="Disordered" evidence="2">
    <location>
        <begin position="455"/>
        <end position="488"/>
    </location>
</feature>
<feature type="compositionally biased region" description="Basic and acidic residues" evidence="2">
    <location>
        <begin position="341"/>
        <end position="371"/>
    </location>
</feature>
<dbReference type="PANTHER" id="PTHR11579:SF9">
    <property type="entry name" value="PROTEIN-L-ISOASPARTATE O-METHYLTRANSFERASE"/>
    <property type="match status" value="1"/>
</dbReference>
<evidence type="ECO:0000313" key="4">
    <source>
        <dbReference type="Proteomes" id="UP000325440"/>
    </source>
</evidence>
<dbReference type="Pfam" id="PF01135">
    <property type="entry name" value="PCMT"/>
    <property type="match status" value="1"/>
</dbReference>
<keyword evidence="3" id="KW-0808">Transferase</keyword>
<feature type="region of interest" description="Disordered" evidence="2">
    <location>
        <begin position="389"/>
        <end position="423"/>
    </location>
</feature>
<evidence type="ECO:0000313" key="3">
    <source>
        <dbReference type="EMBL" id="VVC44006.1"/>
    </source>
</evidence>
<dbReference type="SUPFAM" id="SSF53335">
    <property type="entry name" value="S-adenosyl-L-methionine-dependent methyltransferases"/>
    <property type="match status" value="1"/>
</dbReference>
<dbReference type="Gene3D" id="3.40.50.150">
    <property type="entry name" value="Vaccinia Virus protein VP39"/>
    <property type="match status" value="1"/>
</dbReference>
<dbReference type="EMBL" id="CABPRJ010002374">
    <property type="protein sequence ID" value="VVC44006.1"/>
    <property type="molecule type" value="Genomic_DNA"/>
</dbReference>
<dbReference type="GO" id="GO:0004719">
    <property type="term" value="F:protein-L-isoaspartate (D-aspartate) O-methyltransferase activity"/>
    <property type="evidence" value="ECO:0007669"/>
    <property type="project" value="InterPro"/>
</dbReference>
<name>A0A5E4NN95_9HEMI</name>
<gene>
    <name evidence="3" type="ORF">CINCED_3A001612</name>
</gene>
<comment type="similarity">
    <text evidence="1">Belongs to the methyltransferase superfamily. L-isoaspartyl/D-aspartyl protein methyltransferase family.</text>
</comment>
<dbReference type="PANTHER" id="PTHR11579">
    <property type="entry name" value="PROTEIN-L-ISOASPARTATE O-METHYLTRANSFERASE"/>
    <property type="match status" value="1"/>
</dbReference>
<organism evidence="3 4">
    <name type="scientific">Cinara cedri</name>
    <dbReference type="NCBI Taxonomy" id="506608"/>
    <lineage>
        <taxon>Eukaryota</taxon>
        <taxon>Metazoa</taxon>
        <taxon>Ecdysozoa</taxon>
        <taxon>Arthropoda</taxon>
        <taxon>Hexapoda</taxon>
        <taxon>Insecta</taxon>
        <taxon>Pterygota</taxon>
        <taxon>Neoptera</taxon>
        <taxon>Paraneoptera</taxon>
        <taxon>Hemiptera</taxon>
        <taxon>Sternorrhyncha</taxon>
        <taxon>Aphidomorpha</taxon>
        <taxon>Aphidoidea</taxon>
        <taxon>Aphididae</taxon>
        <taxon>Lachninae</taxon>
        <taxon>Cinara</taxon>
    </lineage>
</organism>
<feature type="compositionally biased region" description="Low complexity" evidence="2">
    <location>
        <begin position="466"/>
        <end position="479"/>
    </location>
</feature>
<reference evidence="3 4" key="1">
    <citation type="submission" date="2019-08" db="EMBL/GenBank/DDBJ databases">
        <authorList>
            <person name="Alioto T."/>
            <person name="Alioto T."/>
            <person name="Gomez Garrido J."/>
        </authorList>
    </citation>
    <scope>NUCLEOTIDE SEQUENCE [LARGE SCALE GENOMIC DNA]</scope>
</reference>
<accession>A0A5E4NN95</accession>
<sequence length="575" mass="65278">MALKAIYVSNSDKLINSLIDREYIYTSTVEKAIRAVNSKLFACKLRSKEFNFVSPCISSTVLESLIIRPGHKFLNIGSENGYFNTLAGLLLGSTGVNHGIEIEKALVDIANQKMDDFKLNSAAIDYHVFCEPIFIHGNACELLSTSFYDRVYCRPGVPPEHIEFMKSLIKIGGVLVMPLDNSLVRITRIDELRFDTIELFKVAHTDLIVPEGSGLNKIEFPPIEPVSLKDLCRTAIRSFFYENILKEFPDMDIFTKCKIVSDPEKKIFGLRDTLSESIRSQFNLNEEQIFYLRFPLDTFDDTDDLESISETCSMFGESEDDDVHYDVQNSTNDNAGAENDISNHDDNNLADGEKLNGEEKHRNTNVDNKLDVGEKDKITDDTKIDHDIKLDNQETRDDNKSDGEKYKQIDIDEEVGCNEDVEKENDESTIYVSYGFSKRKSPEAGCSQCVLEMENQKKTKTDSSTEESTSVSTSSGATSPNRSPSVTDYEVDVDNEHFDVDEEINARQLFNSFRTIMTNTGDNTENDEIDYNDLIRYKFQSDCKKNKLSLLLKDKINSLPLPVPLKIYLNYFRSD</sequence>
<dbReference type="InterPro" id="IPR029063">
    <property type="entry name" value="SAM-dependent_MTases_sf"/>
</dbReference>
<dbReference type="AlphaFoldDB" id="A0A5E4NN95"/>
<evidence type="ECO:0000256" key="1">
    <source>
        <dbReference type="ARBA" id="ARBA00005369"/>
    </source>
</evidence>
<proteinExistence type="inferred from homology"/>
<dbReference type="GO" id="GO:0005737">
    <property type="term" value="C:cytoplasm"/>
    <property type="evidence" value="ECO:0007669"/>
    <property type="project" value="TreeGrafter"/>
</dbReference>
<dbReference type="GO" id="GO:0032259">
    <property type="term" value="P:methylation"/>
    <property type="evidence" value="ECO:0007669"/>
    <property type="project" value="UniProtKB-KW"/>
</dbReference>
<dbReference type="Proteomes" id="UP000325440">
    <property type="component" value="Unassembled WGS sequence"/>
</dbReference>
<feature type="compositionally biased region" description="Basic and acidic residues" evidence="2">
    <location>
        <begin position="389"/>
        <end position="410"/>
    </location>
</feature>
<keyword evidence="4" id="KW-1185">Reference proteome</keyword>